<evidence type="ECO:0000256" key="4">
    <source>
        <dbReference type="ARBA" id="ARBA00022692"/>
    </source>
</evidence>
<gene>
    <name evidence="9" type="ORF">DWE98_07300</name>
</gene>
<evidence type="ECO:0000313" key="9">
    <source>
        <dbReference type="EMBL" id="RDJ26656.1"/>
    </source>
</evidence>
<dbReference type="SUPFAM" id="SSF53448">
    <property type="entry name" value="Nucleotide-diphospho-sugar transferases"/>
    <property type="match status" value="1"/>
</dbReference>
<accession>A0A370L8S3</accession>
<dbReference type="GO" id="GO:0016020">
    <property type="term" value="C:membrane"/>
    <property type="evidence" value="ECO:0007669"/>
    <property type="project" value="UniProtKB-SubCell"/>
</dbReference>
<evidence type="ECO:0000256" key="1">
    <source>
        <dbReference type="ARBA" id="ARBA00004141"/>
    </source>
</evidence>
<sequence>MSLRIDVPGQTSHFGRDRSLPGLPDEIAFLIRHGVSMARLQRIAARAARIGVDPASEAIASGLVGETAFYRALAAELGLPFCDDELSLRAGGDLNAILGQGIAPVAMPGSGIRLVLAPTGPALRRMLAGGPHLRNDIVVTTPSLFAAALRRANSRVLASRIAGLGLERQSARTGISRGQYVTAGCCIGPTSFFGTLAPLETILLMMLLAGPFFLAVIFLRLAAVFEPPPVEAWRRIPWQVDDGRLPVYTVAVPLFREEKVLPKLIKALAALDYPAAKLDIRLLVEEHDHGLRQALARCDLPPNVAVMVVPRGRPQTKPRALNLALLEARGEIFTIYDAEDVPDPLQLRLAAAQFLRSPKDLACLQARLVIDNGGDGWLQSLFALEYAGLFDVLNPGLLRLRLPIMLGGTSNHFRTSALREVGGWDAWNVTEDADIGLRLLRAGYRMDDLPSRTLEEAPDSFSSWLKQRIRWNKGYVQTLISHLRDPLALLREAGRGPTCAFLALALGGMVSSLLYPAFAVAVAAAALDGSLFAAGKSFGDVATVMAGAVTLSGSLALLAAPTLGAVRRRAFGLLKYLPLLPVYYALVSVASWLALVEYARAPFRWNKTEHGMARTSRYSGTP</sequence>
<dbReference type="GO" id="GO:0016757">
    <property type="term" value="F:glycosyltransferase activity"/>
    <property type="evidence" value="ECO:0007669"/>
    <property type="project" value="UniProtKB-KW"/>
</dbReference>
<name>A0A370L8S3_9HYPH</name>
<reference evidence="10" key="1">
    <citation type="submission" date="2018-07" db="EMBL/GenBank/DDBJ databases">
        <authorList>
            <person name="Safronova V.I."/>
            <person name="Chirak E.R."/>
            <person name="Sazanova A.L."/>
        </authorList>
    </citation>
    <scope>NUCLEOTIDE SEQUENCE [LARGE SCALE GENOMIC DNA]</scope>
    <source>
        <strain evidence="10">RCAM04685</strain>
    </source>
</reference>
<dbReference type="Proteomes" id="UP000255207">
    <property type="component" value="Unassembled WGS sequence"/>
</dbReference>
<feature type="transmembrane region" description="Helical" evidence="7">
    <location>
        <begin position="202"/>
        <end position="225"/>
    </location>
</feature>
<evidence type="ECO:0000256" key="7">
    <source>
        <dbReference type="SAM" id="Phobius"/>
    </source>
</evidence>
<keyword evidence="4 7" id="KW-0812">Transmembrane</keyword>
<dbReference type="Gene3D" id="3.90.550.10">
    <property type="entry name" value="Spore Coat Polysaccharide Biosynthesis Protein SpsA, Chain A"/>
    <property type="match status" value="1"/>
</dbReference>
<dbReference type="Pfam" id="PF13632">
    <property type="entry name" value="Glyco_trans_2_3"/>
    <property type="match status" value="1"/>
</dbReference>
<dbReference type="PANTHER" id="PTHR43867:SF2">
    <property type="entry name" value="CELLULOSE SYNTHASE CATALYTIC SUBUNIT A [UDP-FORMING]"/>
    <property type="match status" value="1"/>
</dbReference>
<feature type="transmembrane region" description="Helical" evidence="7">
    <location>
        <begin position="499"/>
        <end position="524"/>
    </location>
</feature>
<comment type="subcellular location">
    <subcellularLocation>
        <location evidence="1">Membrane</location>
        <topology evidence="1">Multi-pass membrane protein</topology>
    </subcellularLocation>
</comment>
<keyword evidence="3 9" id="KW-0808">Transferase</keyword>
<dbReference type="AlphaFoldDB" id="A0A370L8S3"/>
<comment type="caution">
    <text evidence="9">The sequence shown here is derived from an EMBL/GenBank/DDBJ whole genome shotgun (WGS) entry which is preliminary data.</text>
</comment>
<evidence type="ECO:0000256" key="5">
    <source>
        <dbReference type="ARBA" id="ARBA00022989"/>
    </source>
</evidence>
<dbReference type="EMBL" id="QQTP01000003">
    <property type="protein sequence ID" value="RDJ26656.1"/>
    <property type="molecule type" value="Genomic_DNA"/>
</dbReference>
<feature type="transmembrane region" description="Helical" evidence="7">
    <location>
        <begin position="576"/>
        <end position="595"/>
    </location>
</feature>
<proteinExistence type="predicted"/>
<dbReference type="InterPro" id="IPR050321">
    <property type="entry name" value="Glycosyltr_2/OpgH_subfam"/>
</dbReference>
<dbReference type="InterPro" id="IPR029044">
    <property type="entry name" value="Nucleotide-diphossugar_trans"/>
</dbReference>
<evidence type="ECO:0000259" key="8">
    <source>
        <dbReference type="Pfam" id="PF13632"/>
    </source>
</evidence>
<dbReference type="PANTHER" id="PTHR43867">
    <property type="entry name" value="CELLULOSE SYNTHASE CATALYTIC SUBUNIT A [UDP-FORMING]"/>
    <property type="match status" value="1"/>
</dbReference>
<keyword evidence="5 7" id="KW-1133">Transmembrane helix</keyword>
<feature type="domain" description="Glycosyltransferase 2-like" evidence="8">
    <location>
        <begin position="333"/>
        <end position="523"/>
    </location>
</feature>
<organism evidence="9 10">
    <name type="scientific">Bosea caraganae</name>
    <dbReference type="NCBI Taxonomy" id="2763117"/>
    <lineage>
        <taxon>Bacteria</taxon>
        <taxon>Pseudomonadati</taxon>
        <taxon>Pseudomonadota</taxon>
        <taxon>Alphaproteobacteria</taxon>
        <taxon>Hyphomicrobiales</taxon>
        <taxon>Boseaceae</taxon>
        <taxon>Bosea</taxon>
    </lineage>
</organism>
<evidence type="ECO:0000256" key="6">
    <source>
        <dbReference type="ARBA" id="ARBA00023136"/>
    </source>
</evidence>
<dbReference type="InterPro" id="IPR001173">
    <property type="entry name" value="Glyco_trans_2-like"/>
</dbReference>
<keyword evidence="10" id="KW-1185">Reference proteome</keyword>
<keyword evidence="2" id="KW-0328">Glycosyltransferase</keyword>
<protein>
    <submittedName>
        <fullName evidence="9">Glycosyltransferase</fullName>
    </submittedName>
</protein>
<evidence type="ECO:0000256" key="2">
    <source>
        <dbReference type="ARBA" id="ARBA00022676"/>
    </source>
</evidence>
<evidence type="ECO:0000313" key="10">
    <source>
        <dbReference type="Proteomes" id="UP000255207"/>
    </source>
</evidence>
<keyword evidence="6 7" id="KW-0472">Membrane</keyword>
<dbReference type="OrthoDB" id="7431422at2"/>
<evidence type="ECO:0000256" key="3">
    <source>
        <dbReference type="ARBA" id="ARBA00022679"/>
    </source>
</evidence>
<feature type="transmembrane region" description="Helical" evidence="7">
    <location>
        <begin position="544"/>
        <end position="564"/>
    </location>
</feature>